<proteinExistence type="predicted"/>
<dbReference type="PANTHER" id="PTHR42101:SF1">
    <property type="entry name" value="LOW TEMPERATURE REQUIREMENT A"/>
    <property type="match status" value="1"/>
</dbReference>
<evidence type="ECO:0000256" key="2">
    <source>
        <dbReference type="SAM" id="Phobius"/>
    </source>
</evidence>
<feature type="transmembrane region" description="Helical" evidence="2">
    <location>
        <begin position="147"/>
        <end position="168"/>
    </location>
</feature>
<feature type="transmembrane region" description="Helical" evidence="2">
    <location>
        <begin position="318"/>
        <end position="341"/>
    </location>
</feature>
<feature type="transmembrane region" description="Helical" evidence="2">
    <location>
        <begin position="492"/>
        <end position="517"/>
    </location>
</feature>
<keyword evidence="2" id="KW-0472">Membrane</keyword>
<evidence type="ECO:0008006" key="5">
    <source>
        <dbReference type="Google" id="ProtNLM"/>
    </source>
</evidence>
<dbReference type="STRING" id="97972.A0A2V1E6D1"/>
<feature type="transmembrane region" description="Helical" evidence="2">
    <location>
        <begin position="175"/>
        <end position="200"/>
    </location>
</feature>
<dbReference type="Pfam" id="PF06772">
    <property type="entry name" value="LtrA"/>
    <property type="match status" value="1"/>
</dbReference>
<accession>A0A2V1E6D1</accession>
<sequence>MGFAIHNIKREVDKEKHLHRLHKTVPWIETPLLGADHTSYVFSQRHEANTAELFFDLFFVANLATFTTYHSITDESYLIAYVGFFGILWSCWFQVTLHDVRFARDSLYERACKLVQFIVFVGLALVGSGFNPAIVGQNNTNFRILCYTLLMSRFLLTVQYSVVLFFVYRERYSKLYLPLVLMVVLYATAAGIFGAMTPAFRAAAPSAHSIYVVWYIVMGVESFGVIAISSIWRMLSFKKTHLMERMSLLTLVVIGEGAIGVTKTVSRLMGKYGLDVEGCFLVMCIICTLILIWALYFDNFPHGHYGTIRQQIWSLLHFPFQLAIVGIVEGSQQLALARYVMRNWQKITLSQTTICLHENLDGAALRDALLKLLSYWDFKSKYETYSFEKKTADLIYRVGNTTNICSAQNATSYNSTKDWPDEFKNISQNMFDGVYIGLGMKIPAKRLEIESAQDIAIESWQIVYLYYWLSFCALIACSIIFLVLIRRHRIDLFDYISIGSRIVILNVGIALIALIANQNILYLFLRSPAILPVLLVFLFLILLSDKIGAVLSNRRLLKSGKPYALEYEEEHHSNGGHSYDVPHEPEPSILLHEASHNKRKSTWGVNTAAGKSAHSMTSSPVVDGDGTTKYQRVSGAD</sequence>
<feature type="transmembrane region" description="Helical" evidence="2">
    <location>
        <begin position="117"/>
        <end position="135"/>
    </location>
</feature>
<keyword evidence="2" id="KW-0812">Transmembrane</keyword>
<feature type="transmembrane region" description="Helical" evidence="2">
    <location>
        <begin position="53"/>
        <end position="72"/>
    </location>
</feature>
<keyword evidence="4" id="KW-1185">Reference proteome</keyword>
<dbReference type="OrthoDB" id="3177213at2759"/>
<feature type="transmembrane region" description="Helical" evidence="2">
    <location>
        <begin position="529"/>
        <end position="551"/>
    </location>
</feature>
<reference evidence="3 4" key="1">
    <citation type="journal article" date="2018" name="Sci. Rep.">
        <title>Comparative genomics provides insights into the lifestyle and reveals functional heterogeneity of dark septate endophytic fungi.</title>
        <authorList>
            <person name="Knapp D.G."/>
            <person name="Nemeth J.B."/>
            <person name="Barry K."/>
            <person name="Hainaut M."/>
            <person name="Henrissat B."/>
            <person name="Johnson J."/>
            <person name="Kuo A."/>
            <person name="Lim J.H.P."/>
            <person name="Lipzen A."/>
            <person name="Nolan M."/>
            <person name="Ohm R.A."/>
            <person name="Tamas L."/>
            <person name="Grigoriev I.V."/>
            <person name="Spatafora J.W."/>
            <person name="Nagy L.G."/>
            <person name="Kovacs G.M."/>
        </authorList>
    </citation>
    <scope>NUCLEOTIDE SEQUENCE [LARGE SCALE GENOMIC DNA]</scope>
    <source>
        <strain evidence="3 4">DSE2036</strain>
    </source>
</reference>
<dbReference type="EMBL" id="KZ805311">
    <property type="protein sequence ID" value="PVI06041.1"/>
    <property type="molecule type" value="Genomic_DNA"/>
</dbReference>
<evidence type="ECO:0000256" key="1">
    <source>
        <dbReference type="SAM" id="MobiDB-lite"/>
    </source>
</evidence>
<gene>
    <name evidence="3" type="ORF">DM02DRAFT_583701</name>
</gene>
<feature type="transmembrane region" description="Helical" evidence="2">
    <location>
        <begin position="212"/>
        <end position="235"/>
    </location>
</feature>
<dbReference type="AlphaFoldDB" id="A0A2V1E6D1"/>
<feature type="transmembrane region" description="Helical" evidence="2">
    <location>
        <begin position="78"/>
        <end position="97"/>
    </location>
</feature>
<dbReference type="PANTHER" id="PTHR42101">
    <property type="entry name" value="CHROMOSOME 16, WHOLE GENOME SHOTGUN SEQUENCE"/>
    <property type="match status" value="1"/>
</dbReference>
<organism evidence="3 4">
    <name type="scientific">Periconia macrospinosa</name>
    <dbReference type="NCBI Taxonomy" id="97972"/>
    <lineage>
        <taxon>Eukaryota</taxon>
        <taxon>Fungi</taxon>
        <taxon>Dikarya</taxon>
        <taxon>Ascomycota</taxon>
        <taxon>Pezizomycotina</taxon>
        <taxon>Dothideomycetes</taxon>
        <taxon>Pleosporomycetidae</taxon>
        <taxon>Pleosporales</taxon>
        <taxon>Massarineae</taxon>
        <taxon>Periconiaceae</taxon>
        <taxon>Periconia</taxon>
    </lineage>
</organism>
<keyword evidence="2" id="KW-1133">Transmembrane helix</keyword>
<protein>
    <recommendedName>
        <fullName evidence="5">Low temperature requirement A</fullName>
    </recommendedName>
</protein>
<dbReference type="Proteomes" id="UP000244855">
    <property type="component" value="Unassembled WGS sequence"/>
</dbReference>
<feature type="transmembrane region" description="Helical" evidence="2">
    <location>
        <begin position="465"/>
        <end position="485"/>
    </location>
</feature>
<feature type="transmembrane region" description="Helical" evidence="2">
    <location>
        <begin position="278"/>
        <end position="297"/>
    </location>
</feature>
<evidence type="ECO:0000313" key="3">
    <source>
        <dbReference type="EMBL" id="PVI06041.1"/>
    </source>
</evidence>
<dbReference type="InterPro" id="IPR010640">
    <property type="entry name" value="Low_temperature_requirement_A"/>
</dbReference>
<name>A0A2V1E6D1_9PLEO</name>
<feature type="region of interest" description="Disordered" evidence="1">
    <location>
        <begin position="599"/>
        <end position="637"/>
    </location>
</feature>
<evidence type="ECO:0000313" key="4">
    <source>
        <dbReference type="Proteomes" id="UP000244855"/>
    </source>
</evidence>